<keyword evidence="2" id="KW-0496">Mitochondrion</keyword>
<dbReference type="GO" id="GO:0005758">
    <property type="term" value="C:mitochondrial intermembrane space"/>
    <property type="evidence" value="ECO:0007669"/>
    <property type="project" value="UniProtKB-SubCell"/>
</dbReference>
<comment type="similarity">
    <text evidence="4">Belongs to the CHCHD7 family.</text>
</comment>
<evidence type="ECO:0000256" key="3">
    <source>
        <dbReference type="ARBA" id="ARBA00023157"/>
    </source>
</evidence>
<evidence type="ECO:0000313" key="6">
    <source>
        <dbReference type="EMBL" id="KAG5310135.1"/>
    </source>
</evidence>
<evidence type="ECO:0000256" key="1">
    <source>
        <dbReference type="ARBA" id="ARBA00004569"/>
    </source>
</evidence>
<dbReference type="InterPro" id="IPR051040">
    <property type="entry name" value="COX23"/>
</dbReference>
<dbReference type="Proteomes" id="UP000667349">
    <property type="component" value="Unassembled WGS sequence"/>
</dbReference>
<protein>
    <recommendedName>
        <fullName evidence="5">Coiled-coil-helix-coiled-coil-helix domain-containing protein 7</fullName>
    </recommendedName>
</protein>
<dbReference type="InterPro" id="IPR009069">
    <property type="entry name" value="Cys_alpha_HP_mot_SF"/>
</dbReference>
<keyword evidence="7" id="KW-1185">Reference proteome</keyword>
<keyword evidence="3" id="KW-1015">Disulfide bond</keyword>
<accession>A0A836E414</accession>
<dbReference type="EMBL" id="JAANHZ010000506">
    <property type="protein sequence ID" value="KAG5310135.1"/>
    <property type="molecule type" value="Genomic_DNA"/>
</dbReference>
<dbReference type="PANTHER" id="PTHR46811">
    <property type="entry name" value="COILED-COIL-HELIX-COILED-COIL-HELIX DOMAIN-CONTAINING PROTEIN 7"/>
    <property type="match status" value="1"/>
</dbReference>
<dbReference type="PANTHER" id="PTHR46811:SF1">
    <property type="entry name" value="COILED-COIL-HELIX-COILED-COIL-HELIX DOMAIN-CONTAINING PROTEIN 7"/>
    <property type="match status" value="1"/>
</dbReference>
<dbReference type="SUPFAM" id="SSF47072">
    <property type="entry name" value="Cysteine alpha-hairpin motif"/>
    <property type="match status" value="1"/>
</dbReference>
<evidence type="ECO:0000256" key="4">
    <source>
        <dbReference type="ARBA" id="ARBA00038205"/>
    </source>
</evidence>
<sequence>MCYALCKSLCFSSYNCNYFILNAKSVIWCSYISTDFRKKLYLFICKLFSRGIFSVGEMNTGKDLNVVTERRDITSRHTLRHNQETDNPCYKEHLMSLKCLNSDKPRETCQPYFINYKNCKDFWASVQHERKLKDIKPYLPLPEERAKIKIDFLNSR</sequence>
<evidence type="ECO:0000313" key="7">
    <source>
        <dbReference type="Proteomes" id="UP000667349"/>
    </source>
</evidence>
<comment type="caution">
    <text evidence="6">The sequence shown here is derived from an EMBL/GenBank/DDBJ whole genome shotgun (WGS) entry which is preliminary data.</text>
</comment>
<reference evidence="6" key="1">
    <citation type="submission" date="2020-02" db="EMBL/GenBank/DDBJ databases">
        <title>Relaxed selection underlies rapid genomic changes in the transitions from sociality to social parasitism in ants.</title>
        <authorList>
            <person name="Bi X."/>
        </authorList>
    </citation>
    <scope>NUCLEOTIDE SEQUENCE</scope>
    <source>
        <strain evidence="6">BGI-DK2013a</strain>
        <tissue evidence="6">Whole body</tissue>
    </source>
</reference>
<proteinExistence type="inferred from homology"/>
<name>A0A836E414_9HYME</name>
<dbReference type="GO" id="GO:0033108">
    <property type="term" value="P:mitochondrial respiratory chain complex assembly"/>
    <property type="evidence" value="ECO:0007669"/>
    <property type="project" value="TreeGrafter"/>
</dbReference>
<feature type="non-terminal residue" evidence="6">
    <location>
        <position position="1"/>
    </location>
</feature>
<dbReference type="AlphaFoldDB" id="A0A836E414"/>
<feature type="non-terminal residue" evidence="6">
    <location>
        <position position="156"/>
    </location>
</feature>
<gene>
    <name evidence="6" type="primary">Chchd7</name>
    <name evidence="6" type="ORF">G6Z75_0009414</name>
</gene>
<evidence type="ECO:0000256" key="2">
    <source>
        <dbReference type="ARBA" id="ARBA00023128"/>
    </source>
</evidence>
<comment type="subcellular location">
    <subcellularLocation>
        <location evidence="1">Mitochondrion intermembrane space</location>
    </subcellularLocation>
</comment>
<organism evidence="6 7">
    <name type="scientific">Acromyrmex insinuator</name>
    <dbReference type="NCBI Taxonomy" id="230686"/>
    <lineage>
        <taxon>Eukaryota</taxon>
        <taxon>Metazoa</taxon>
        <taxon>Ecdysozoa</taxon>
        <taxon>Arthropoda</taxon>
        <taxon>Hexapoda</taxon>
        <taxon>Insecta</taxon>
        <taxon>Pterygota</taxon>
        <taxon>Neoptera</taxon>
        <taxon>Endopterygota</taxon>
        <taxon>Hymenoptera</taxon>
        <taxon>Apocrita</taxon>
        <taxon>Aculeata</taxon>
        <taxon>Formicoidea</taxon>
        <taxon>Formicidae</taxon>
        <taxon>Myrmicinae</taxon>
        <taxon>Acromyrmex</taxon>
    </lineage>
</organism>
<evidence type="ECO:0000256" key="5">
    <source>
        <dbReference type="ARBA" id="ARBA00039509"/>
    </source>
</evidence>